<evidence type="ECO:0000256" key="3">
    <source>
        <dbReference type="ARBA" id="ARBA00023163"/>
    </source>
</evidence>
<dbReference type="InterPro" id="IPR036390">
    <property type="entry name" value="WH_DNA-bd_sf"/>
</dbReference>
<dbReference type="GO" id="GO:0003700">
    <property type="term" value="F:DNA-binding transcription factor activity"/>
    <property type="evidence" value="ECO:0007669"/>
    <property type="project" value="TreeGrafter"/>
</dbReference>
<evidence type="ECO:0000259" key="5">
    <source>
        <dbReference type="PROSITE" id="PS51077"/>
    </source>
</evidence>
<reference evidence="7" key="1">
    <citation type="journal article" date="2014" name="Int. J. Syst. Evol. Microbiol.">
        <title>Complete genome sequence of Corynebacterium casei LMG S-19264T (=DSM 44701T), isolated from a smear-ripened cheese.</title>
        <authorList>
            <consortium name="US DOE Joint Genome Institute (JGI-PGF)"/>
            <person name="Walter F."/>
            <person name="Albersmeier A."/>
            <person name="Kalinowski J."/>
            <person name="Ruckert C."/>
        </authorList>
    </citation>
    <scope>NUCLEOTIDE SEQUENCE</scope>
    <source>
        <strain evidence="7">CGMCC 1.12919</strain>
    </source>
</reference>
<dbReference type="PROSITE" id="PS51077">
    <property type="entry name" value="HTH_ICLR"/>
    <property type="match status" value="1"/>
</dbReference>
<dbReference type="PANTHER" id="PTHR30136">
    <property type="entry name" value="HELIX-TURN-HELIX TRANSCRIPTIONAL REGULATOR, ICLR FAMILY"/>
    <property type="match status" value="1"/>
</dbReference>
<name>A0A916XDS9_9HYPH</name>
<dbReference type="RefSeq" id="WP_188609199.1">
    <property type="nucleotide sequence ID" value="NZ_BMGG01000003.1"/>
</dbReference>
<dbReference type="EMBL" id="BMGG01000003">
    <property type="protein sequence ID" value="GGC63194.1"/>
    <property type="molecule type" value="Genomic_DNA"/>
</dbReference>
<dbReference type="GO" id="GO:0045892">
    <property type="term" value="P:negative regulation of DNA-templated transcription"/>
    <property type="evidence" value="ECO:0007669"/>
    <property type="project" value="TreeGrafter"/>
</dbReference>
<evidence type="ECO:0000313" key="8">
    <source>
        <dbReference type="Proteomes" id="UP000637002"/>
    </source>
</evidence>
<dbReference type="InterPro" id="IPR036388">
    <property type="entry name" value="WH-like_DNA-bd_sf"/>
</dbReference>
<evidence type="ECO:0000313" key="7">
    <source>
        <dbReference type="EMBL" id="GGC63194.1"/>
    </source>
</evidence>
<dbReference type="GO" id="GO:0003677">
    <property type="term" value="F:DNA binding"/>
    <property type="evidence" value="ECO:0007669"/>
    <property type="project" value="UniProtKB-KW"/>
</dbReference>
<dbReference type="AlphaFoldDB" id="A0A916XDS9"/>
<comment type="caution">
    <text evidence="7">The sequence shown here is derived from an EMBL/GenBank/DDBJ whole genome shotgun (WGS) entry which is preliminary data.</text>
</comment>
<dbReference type="InterPro" id="IPR014757">
    <property type="entry name" value="Tscrpt_reg_IclR_C"/>
</dbReference>
<accession>A0A916XDS9</accession>
<dbReference type="InterPro" id="IPR005471">
    <property type="entry name" value="Tscrpt_reg_IclR_N"/>
</dbReference>
<dbReference type="InterPro" id="IPR029016">
    <property type="entry name" value="GAF-like_dom_sf"/>
</dbReference>
<dbReference type="PANTHER" id="PTHR30136:SF33">
    <property type="entry name" value="TRANSCRIPTIONAL REGULATORY PROTEIN"/>
    <property type="match status" value="1"/>
</dbReference>
<organism evidence="7 8">
    <name type="scientific">Chelatococcus reniformis</name>
    <dbReference type="NCBI Taxonomy" id="1494448"/>
    <lineage>
        <taxon>Bacteria</taxon>
        <taxon>Pseudomonadati</taxon>
        <taxon>Pseudomonadota</taxon>
        <taxon>Alphaproteobacteria</taxon>
        <taxon>Hyphomicrobiales</taxon>
        <taxon>Chelatococcaceae</taxon>
        <taxon>Chelatococcus</taxon>
    </lineage>
</organism>
<evidence type="ECO:0000256" key="4">
    <source>
        <dbReference type="SAM" id="MobiDB-lite"/>
    </source>
</evidence>
<dbReference type="InterPro" id="IPR050707">
    <property type="entry name" value="HTH_MetabolicPath_Reg"/>
</dbReference>
<proteinExistence type="predicted"/>
<feature type="domain" description="HTH iclR-type" evidence="5">
    <location>
        <begin position="63"/>
        <end position="125"/>
    </location>
</feature>
<keyword evidence="1" id="KW-0805">Transcription regulation</keyword>
<protein>
    <submittedName>
        <fullName evidence="7">Transcriptional regulator</fullName>
    </submittedName>
</protein>
<evidence type="ECO:0000256" key="1">
    <source>
        <dbReference type="ARBA" id="ARBA00023015"/>
    </source>
</evidence>
<reference evidence="7" key="2">
    <citation type="submission" date="2020-09" db="EMBL/GenBank/DDBJ databases">
        <authorList>
            <person name="Sun Q."/>
            <person name="Zhou Y."/>
        </authorList>
    </citation>
    <scope>NUCLEOTIDE SEQUENCE</scope>
    <source>
        <strain evidence="7">CGMCC 1.12919</strain>
    </source>
</reference>
<feature type="domain" description="IclR-ED" evidence="6">
    <location>
        <begin position="126"/>
        <end position="309"/>
    </location>
</feature>
<keyword evidence="3" id="KW-0804">Transcription</keyword>
<feature type="region of interest" description="Disordered" evidence="4">
    <location>
        <begin position="1"/>
        <end position="54"/>
    </location>
</feature>
<dbReference type="PROSITE" id="PS51078">
    <property type="entry name" value="ICLR_ED"/>
    <property type="match status" value="1"/>
</dbReference>
<feature type="compositionally biased region" description="Basic and acidic residues" evidence="4">
    <location>
        <begin position="36"/>
        <end position="53"/>
    </location>
</feature>
<sequence length="317" mass="33718">MPKTKLNQAPERDRPAPVTGNEGAIDGAPVPASPRAARESDGRTATRRPREGAADAEGGRLFVAALARGLEVLGAFRARDGALGNQELAERTGLPKPTISRITHTLMQLGYLTYNPRLANYELGARTLSLAFAALSNLDIRRIARPLMQTLADSGNMNISLSLRDRLQILAVETCEGSALIGLRLPAGTRMPIGNTSMGKAWLASAPEPERATVLDALRRQAPDDWPRLKRAVELAVTEVAEHGYCTSIGEWQRDINGAAAPIVMPDGRGVYVLALGGPAYLLSEEQIAGRYGRMLADTASQIAAQIGGSAQAEAVP</sequence>
<evidence type="ECO:0000259" key="6">
    <source>
        <dbReference type="PROSITE" id="PS51078"/>
    </source>
</evidence>
<dbReference type="Gene3D" id="1.10.10.10">
    <property type="entry name" value="Winged helix-like DNA-binding domain superfamily/Winged helix DNA-binding domain"/>
    <property type="match status" value="1"/>
</dbReference>
<dbReference type="Pfam" id="PF09339">
    <property type="entry name" value="HTH_IclR"/>
    <property type="match status" value="1"/>
</dbReference>
<keyword evidence="8" id="KW-1185">Reference proteome</keyword>
<dbReference type="Gene3D" id="3.30.450.40">
    <property type="match status" value="1"/>
</dbReference>
<dbReference type="SUPFAM" id="SSF46785">
    <property type="entry name" value="Winged helix' DNA-binding domain"/>
    <property type="match status" value="1"/>
</dbReference>
<dbReference type="SUPFAM" id="SSF55781">
    <property type="entry name" value="GAF domain-like"/>
    <property type="match status" value="1"/>
</dbReference>
<dbReference type="Proteomes" id="UP000637002">
    <property type="component" value="Unassembled WGS sequence"/>
</dbReference>
<dbReference type="SMART" id="SM00346">
    <property type="entry name" value="HTH_ICLR"/>
    <property type="match status" value="1"/>
</dbReference>
<gene>
    <name evidence="7" type="ORF">GCM10010994_22250</name>
</gene>
<evidence type="ECO:0000256" key="2">
    <source>
        <dbReference type="ARBA" id="ARBA00023125"/>
    </source>
</evidence>
<keyword evidence="2" id="KW-0238">DNA-binding</keyword>
<dbReference type="Pfam" id="PF01614">
    <property type="entry name" value="IclR_C"/>
    <property type="match status" value="1"/>
</dbReference>